<organism evidence="1 2">
    <name type="scientific">Mycena rosella</name>
    <name type="common">Pink bonnet</name>
    <name type="synonym">Agaricus rosellus</name>
    <dbReference type="NCBI Taxonomy" id="1033263"/>
    <lineage>
        <taxon>Eukaryota</taxon>
        <taxon>Fungi</taxon>
        <taxon>Dikarya</taxon>
        <taxon>Basidiomycota</taxon>
        <taxon>Agaricomycotina</taxon>
        <taxon>Agaricomycetes</taxon>
        <taxon>Agaricomycetidae</taxon>
        <taxon>Agaricales</taxon>
        <taxon>Marasmiineae</taxon>
        <taxon>Mycenaceae</taxon>
        <taxon>Mycena</taxon>
    </lineage>
</organism>
<keyword evidence="2" id="KW-1185">Reference proteome</keyword>
<comment type="caution">
    <text evidence="1">The sequence shown here is derived from an EMBL/GenBank/DDBJ whole genome shotgun (WGS) entry which is preliminary data.</text>
</comment>
<dbReference type="EMBL" id="JARKIE010000054">
    <property type="protein sequence ID" value="KAJ7692076.1"/>
    <property type="molecule type" value="Genomic_DNA"/>
</dbReference>
<proteinExistence type="predicted"/>
<gene>
    <name evidence="1" type="ORF">B0H17DRAFT_1200660</name>
</gene>
<dbReference type="AlphaFoldDB" id="A0AAD7GI75"/>
<name>A0AAD7GI75_MYCRO</name>
<accession>A0AAD7GI75</accession>
<dbReference type="Proteomes" id="UP001221757">
    <property type="component" value="Unassembled WGS sequence"/>
</dbReference>
<evidence type="ECO:0000313" key="2">
    <source>
        <dbReference type="Proteomes" id="UP001221757"/>
    </source>
</evidence>
<evidence type="ECO:0000313" key="1">
    <source>
        <dbReference type="EMBL" id="KAJ7692076.1"/>
    </source>
</evidence>
<sequence>MPIPKTDTRMIAVIESTMRRQHGHTASGYVALLWPTGGSKPSWVTVSVVHDPLEGAIVNYVLWLGPPNNIDGGPYLTRTLTTSSTTGSVGTHSARTFTMFFTSQGHSSALPSLHPTNDSVEHMLDAQMLRWEGNILVMCSMEDARDFQNLNEHEKLMAQSCVACLVRGNLLQMELETQYAVNASDRETNIERVDRLPGRDGRFLTNTFSVYTVDQSCASVESQRVNQSVSSFGPNTPWFGNLLVLRHCALREEEHGMYEEGKLYPFEHIMDYDLTRVTFIVKRLIRGCKISV</sequence>
<reference evidence="1" key="1">
    <citation type="submission" date="2023-03" db="EMBL/GenBank/DDBJ databases">
        <title>Massive genome expansion in bonnet fungi (Mycena s.s.) driven by repeated elements and novel gene families across ecological guilds.</title>
        <authorList>
            <consortium name="Lawrence Berkeley National Laboratory"/>
            <person name="Harder C.B."/>
            <person name="Miyauchi S."/>
            <person name="Viragh M."/>
            <person name="Kuo A."/>
            <person name="Thoen E."/>
            <person name="Andreopoulos B."/>
            <person name="Lu D."/>
            <person name="Skrede I."/>
            <person name="Drula E."/>
            <person name="Henrissat B."/>
            <person name="Morin E."/>
            <person name="Kohler A."/>
            <person name="Barry K."/>
            <person name="LaButti K."/>
            <person name="Morin E."/>
            <person name="Salamov A."/>
            <person name="Lipzen A."/>
            <person name="Mereny Z."/>
            <person name="Hegedus B."/>
            <person name="Baldrian P."/>
            <person name="Stursova M."/>
            <person name="Weitz H."/>
            <person name="Taylor A."/>
            <person name="Grigoriev I.V."/>
            <person name="Nagy L.G."/>
            <person name="Martin F."/>
            <person name="Kauserud H."/>
        </authorList>
    </citation>
    <scope>NUCLEOTIDE SEQUENCE</scope>
    <source>
        <strain evidence="1">CBHHK067</strain>
    </source>
</reference>
<protein>
    <submittedName>
        <fullName evidence="1">Uncharacterized protein</fullName>
    </submittedName>
</protein>